<reference evidence="3" key="1">
    <citation type="submission" date="2017-02" db="UniProtKB">
        <authorList>
            <consortium name="WormBaseParasite"/>
        </authorList>
    </citation>
    <scope>IDENTIFICATION</scope>
</reference>
<organism evidence="3">
    <name type="scientific">Anisakis simplex</name>
    <name type="common">Herring worm</name>
    <dbReference type="NCBI Taxonomy" id="6269"/>
    <lineage>
        <taxon>Eukaryota</taxon>
        <taxon>Metazoa</taxon>
        <taxon>Ecdysozoa</taxon>
        <taxon>Nematoda</taxon>
        <taxon>Chromadorea</taxon>
        <taxon>Rhabditida</taxon>
        <taxon>Spirurina</taxon>
        <taxon>Ascaridomorpha</taxon>
        <taxon>Ascaridoidea</taxon>
        <taxon>Anisakidae</taxon>
        <taxon>Anisakis</taxon>
        <taxon>Anisakis simplex complex</taxon>
    </lineage>
</organism>
<evidence type="ECO:0000313" key="2">
    <source>
        <dbReference type="Proteomes" id="UP000267096"/>
    </source>
</evidence>
<dbReference type="Proteomes" id="UP000267096">
    <property type="component" value="Unassembled WGS sequence"/>
</dbReference>
<keyword evidence="2" id="KW-1185">Reference proteome</keyword>
<dbReference type="WBParaSite" id="ASIM_0001528101-mRNA-1">
    <property type="protein sequence ID" value="ASIM_0001528101-mRNA-1"/>
    <property type="gene ID" value="ASIM_0001528101"/>
</dbReference>
<sequence length="169" mass="18671">MPESSARSISNSFVPDSVASCISAEIAAALGNKAFSNQASRIESDCAQKLSSPLLLGLRSRAMTKRVRDCVAAGGILPFCSSRHGDKNCTKWFEQCSKTYEFNVTVTKNGTYKRLPRWLASCILTKDVRTECLKRMNKTKCDELENRCAGDVFDPDLLNADQLLCIYGE</sequence>
<accession>A0A0M3K2W0</accession>
<reference evidence="1 2" key="2">
    <citation type="submission" date="2018-11" db="EMBL/GenBank/DDBJ databases">
        <authorList>
            <consortium name="Pathogen Informatics"/>
        </authorList>
    </citation>
    <scope>NUCLEOTIDE SEQUENCE [LARGE SCALE GENOMIC DNA]</scope>
</reference>
<dbReference type="AlphaFoldDB" id="A0A0M3K2W0"/>
<proteinExistence type="predicted"/>
<evidence type="ECO:0000313" key="1">
    <source>
        <dbReference type="EMBL" id="VDK53101.1"/>
    </source>
</evidence>
<gene>
    <name evidence="1" type="ORF">ASIM_LOCUS14691</name>
</gene>
<protein>
    <submittedName>
        <fullName evidence="3">GDNF domain-containing protein</fullName>
    </submittedName>
</protein>
<dbReference type="EMBL" id="UYRR01031881">
    <property type="protein sequence ID" value="VDK53101.1"/>
    <property type="molecule type" value="Genomic_DNA"/>
</dbReference>
<name>A0A0M3K2W0_ANISI</name>
<evidence type="ECO:0000313" key="3">
    <source>
        <dbReference type="WBParaSite" id="ASIM_0001528101-mRNA-1"/>
    </source>
</evidence>